<organism evidence="2 3">
    <name type="scientific">Stachybotrys chlorohalonatus (strain IBT 40285)</name>
    <dbReference type="NCBI Taxonomy" id="1283841"/>
    <lineage>
        <taxon>Eukaryota</taxon>
        <taxon>Fungi</taxon>
        <taxon>Dikarya</taxon>
        <taxon>Ascomycota</taxon>
        <taxon>Pezizomycotina</taxon>
        <taxon>Sordariomycetes</taxon>
        <taxon>Hypocreomycetidae</taxon>
        <taxon>Hypocreales</taxon>
        <taxon>Stachybotryaceae</taxon>
        <taxon>Stachybotrys</taxon>
    </lineage>
</organism>
<evidence type="ECO:0000313" key="3">
    <source>
        <dbReference type="Proteomes" id="UP000028524"/>
    </source>
</evidence>
<evidence type="ECO:0000256" key="1">
    <source>
        <dbReference type="SAM" id="MobiDB-lite"/>
    </source>
</evidence>
<dbReference type="PANTHER" id="PTHR40642:SF1">
    <property type="entry name" value="YALI0F31295P"/>
    <property type="match status" value="1"/>
</dbReference>
<evidence type="ECO:0000313" key="2">
    <source>
        <dbReference type="EMBL" id="KFA65735.1"/>
    </source>
</evidence>
<proteinExistence type="predicted"/>
<dbReference type="HOGENOM" id="CLU_086075_0_0_1"/>
<feature type="region of interest" description="Disordered" evidence="1">
    <location>
        <begin position="50"/>
        <end position="75"/>
    </location>
</feature>
<dbReference type="InParanoid" id="A0A084QP50"/>
<name>A0A084QP50_STAC4</name>
<sequence length="174" mass="19408">MVTQETIASTASQGVPQITQAELLDFFQNHFSYEAVAIFGKEFTHPVAAHQPSFGSEAEQWEEEDDLGYYPDGAKRTLTDEQIEIFRHSELEALRRQKDKPSAKIDSETPPEDADEDGQVSPLGSSAPDDVAGARVSKKRKRQGTARSRAEPKPDLRKRTWDVVEAGLDSLDYD</sequence>
<feature type="compositionally biased region" description="Acidic residues" evidence="1">
    <location>
        <begin position="109"/>
        <end position="118"/>
    </location>
</feature>
<dbReference type="Pfam" id="PF12720">
    <property type="entry name" value="DUF3807"/>
    <property type="match status" value="1"/>
</dbReference>
<feature type="compositionally biased region" description="Basic and acidic residues" evidence="1">
    <location>
        <begin position="90"/>
        <end position="107"/>
    </location>
</feature>
<feature type="compositionally biased region" description="Basic and acidic residues" evidence="1">
    <location>
        <begin position="148"/>
        <end position="162"/>
    </location>
</feature>
<dbReference type="Proteomes" id="UP000028524">
    <property type="component" value="Unassembled WGS sequence"/>
</dbReference>
<reference evidence="2 3" key="1">
    <citation type="journal article" date="2014" name="BMC Genomics">
        <title>Comparative genome sequencing reveals chemotype-specific gene clusters in the toxigenic black mold Stachybotrys.</title>
        <authorList>
            <person name="Semeiks J."/>
            <person name="Borek D."/>
            <person name="Otwinowski Z."/>
            <person name="Grishin N.V."/>
        </authorList>
    </citation>
    <scope>NUCLEOTIDE SEQUENCE [LARGE SCALE GENOMIC DNA]</scope>
    <source>
        <strain evidence="2 3">IBT 40285</strain>
    </source>
</reference>
<dbReference type="AlphaFoldDB" id="A0A084QP50"/>
<feature type="region of interest" description="Disordered" evidence="1">
    <location>
        <begin position="90"/>
        <end position="174"/>
    </location>
</feature>
<protein>
    <submittedName>
        <fullName evidence="2">Uncharacterized protein</fullName>
    </submittedName>
</protein>
<gene>
    <name evidence="2" type="ORF">S40285_04892</name>
</gene>
<keyword evidence="3" id="KW-1185">Reference proteome</keyword>
<accession>A0A084QP50</accession>
<dbReference type="OMA" id="ISEADMF"/>
<dbReference type="InterPro" id="IPR024526">
    <property type="entry name" value="DUF3807"/>
</dbReference>
<dbReference type="PANTHER" id="PTHR40642">
    <property type="entry name" value="YALI0F31295P"/>
    <property type="match status" value="1"/>
</dbReference>
<dbReference type="EMBL" id="KL660562">
    <property type="protein sequence ID" value="KFA65735.1"/>
    <property type="molecule type" value="Genomic_DNA"/>
</dbReference>
<dbReference type="STRING" id="1283841.A0A084QP50"/>
<dbReference type="OrthoDB" id="5335351at2759"/>